<feature type="domain" description="NET" evidence="7">
    <location>
        <begin position="369"/>
        <end position="450"/>
    </location>
</feature>
<feature type="region of interest" description="Disordered" evidence="5">
    <location>
        <begin position="327"/>
        <end position="377"/>
    </location>
</feature>
<dbReference type="PROSITE" id="PS50014">
    <property type="entry name" value="BROMODOMAIN_2"/>
    <property type="match status" value="1"/>
</dbReference>
<dbReference type="InterPro" id="IPR027353">
    <property type="entry name" value="NET_dom"/>
</dbReference>
<dbReference type="PRINTS" id="PR00503">
    <property type="entry name" value="BROMODOMAIN"/>
</dbReference>
<dbReference type="SUPFAM" id="SSF47370">
    <property type="entry name" value="Bromodomain"/>
    <property type="match status" value="1"/>
</dbReference>
<evidence type="ECO:0000256" key="5">
    <source>
        <dbReference type="SAM" id="MobiDB-lite"/>
    </source>
</evidence>
<feature type="domain" description="Bromo" evidence="6">
    <location>
        <begin position="186"/>
        <end position="258"/>
    </location>
</feature>
<evidence type="ECO:0000259" key="6">
    <source>
        <dbReference type="PROSITE" id="PS50014"/>
    </source>
</evidence>
<dbReference type="PANTHER" id="PTHR45926">
    <property type="entry name" value="OSJNBA0053K19.4 PROTEIN"/>
    <property type="match status" value="1"/>
</dbReference>
<dbReference type="InterPro" id="IPR001487">
    <property type="entry name" value="Bromodomain"/>
</dbReference>
<dbReference type="Gene3D" id="1.20.1270.220">
    <property type="match status" value="1"/>
</dbReference>
<proteinExistence type="predicted"/>
<evidence type="ECO:0000256" key="2">
    <source>
        <dbReference type="ARBA" id="ARBA00023117"/>
    </source>
</evidence>
<evidence type="ECO:0000313" key="9">
    <source>
        <dbReference type="Proteomes" id="UP000594263"/>
    </source>
</evidence>
<feature type="compositionally biased region" description="Pro residues" evidence="5">
    <location>
        <begin position="337"/>
        <end position="350"/>
    </location>
</feature>
<evidence type="ECO:0000256" key="4">
    <source>
        <dbReference type="PROSITE-ProRule" id="PRU00035"/>
    </source>
</evidence>
<feature type="region of interest" description="Disordered" evidence="5">
    <location>
        <begin position="127"/>
        <end position="155"/>
    </location>
</feature>
<feature type="compositionally biased region" description="Low complexity" evidence="5">
    <location>
        <begin position="351"/>
        <end position="360"/>
    </location>
</feature>
<dbReference type="PROSITE" id="PS51525">
    <property type="entry name" value="NET"/>
    <property type="match status" value="1"/>
</dbReference>
<keyword evidence="9" id="KW-1185">Reference proteome</keyword>
<feature type="region of interest" description="Disordered" evidence="5">
    <location>
        <begin position="1"/>
        <end position="79"/>
    </location>
</feature>
<accession>A0A7N0ZR30</accession>
<feature type="compositionally biased region" description="Acidic residues" evidence="5">
    <location>
        <begin position="486"/>
        <end position="500"/>
    </location>
</feature>
<dbReference type="SMART" id="SM00297">
    <property type="entry name" value="BROMO"/>
    <property type="match status" value="1"/>
</dbReference>
<dbReference type="OMA" id="RKGPEQI"/>
<sequence length="558" mass="61483">MASSVLASRNETFMGKNPLPNPRLKPSSSSNPNPNSAHKSHKQFRTSGSIYADESPPRNHPEDAASYNRKPADSSRNGQFHLGEYRNVDFAAYSVAELKKLKRSFLEELDQIRSVNDHVASVDLSQFGASSSQNPRKVPVKKSGSGGGVKRPLGGLGVVSGGDQKRQAAENASLLKSCGQILTKLMKHKQGWIFNMPVDAVGMGLHDYFQIVKNPMDLGTIKTKLGKNAYSSPMEFAADVRLTFENALLYNPKGHAVYMIAEKLLSYFEGMFRSVEEKYEEELQELQQSRELQKFVPINELPESSWSKNNPVKGQEKVKKVQENVVKKPSMERPVVSRPPPSLHSPPMAPSPKKASPVKAAVKKKQPKPKAKDLNKREMSLEEKHKLGVALQSLPEEKMAQVVHIIKKRNGHLTEVGDEIELDIEAVDKETLWELDRFVAYWKKMVSKIRRQALMDNATTSESKMAHVNADNGVSSGKKWRGGEVGEGDEEVDVEEEDEVPTASFPALQVNKDDDHVKARSGSSSSSSESSSSSDSDSSSGSDSDAADNAQSRDLSKA</sequence>
<evidence type="ECO:0000313" key="8">
    <source>
        <dbReference type="EnsemblPlants" id="Kaladp0016s0333.1.v1.1"/>
    </source>
</evidence>
<evidence type="ECO:0000256" key="1">
    <source>
        <dbReference type="ARBA" id="ARBA00023015"/>
    </source>
</evidence>
<dbReference type="AlphaFoldDB" id="A0A7N0ZR30"/>
<feature type="compositionally biased region" description="Polar residues" evidence="5">
    <location>
        <begin position="549"/>
        <end position="558"/>
    </location>
</feature>
<dbReference type="InterPro" id="IPR036427">
    <property type="entry name" value="Bromodomain-like_sf"/>
</dbReference>
<keyword evidence="3" id="KW-0804">Transcription</keyword>
<evidence type="ECO:0000259" key="7">
    <source>
        <dbReference type="PROSITE" id="PS51525"/>
    </source>
</evidence>
<name>A0A7N0ZR30_KALFE</name>
<feature type="compositionally biased region" description="Gly residues" evidence="5">
    <location>
        <begin position="144"/>
        <end position="155"/>
    </location>
</feature>
<keyword evidence="1" id="KW-0805">Transcription regulation</keyword>
<dbReference type="Gene3D" id="1.20.920.10">
    <property type="entry name" value="Bromodomain-like"/>
    <property type="match status" value="1"/>
</dbReference>
<dbReference type="Pfam" id="PF17035">
    <property type="entry name" value="BET"/>
    <property type="match status" value="1"/>
</dbReference>
<keyword evidence="2 4" id="KW-0103">Bromodomain</keyword>
<protein>
    <submittedName>
        <fullName evidence="8">Uncharacterized protein</fullName>
    </submittedName>
</protein>
<feature type="compositionally biased region" description="Low complexity" evidence="5">
    <location>
        <begin position="521"/>
        <end position="544"/>
    </location>
</feature>
<dbReference type="Pfam" id="PF00439">
    <property type="entry name" value="Bromodomain"/>
    <property type="match status" value="1"/>
</dbReference>
<organism evidence="8 9">
    <name type="scientific">Kalanchoe fedtschenkoi</name>
    <name type="common">Lavender scallops</name>
    <name type="synonym">South American air plant</name>
    <dbReference type="NCBI Taxonomy" id="63787"/>
    <lineage>
        <taxon>Eukaryota</taxon>
        <taxon>Viridiplantae</taxon>
        <taxon>Streptophyta</taxon>
        <taxon>Embryophyta</taxon>
        <taxon>Tracheophyta</taxon>
        <taxon>Spermatophyta</taxon>
        <taxon>Magnoliopsida</taxon>
        <taxon>eudicotyledons</taxon>
        <taxon>Gunneridae</taxon>
        <taxon>Pentapetalae</taxon>
        <taxon>Saxifragales</taxon>
        <taxon>Crassulaceae</taxon>
        <taxon>Kalanchoe</taxon>
    </lineage>
</organism>
<feature type="compositionally biased region" description="Low complexity" evidence="5">
    <location>
        <begin position="16"/>
        <end position="36"/>
    </location>
</feature>
<evidence type="ECO:0000256" key="3">
    <source>
        <dbReference type="ARBA" id="ARBA00023163"/>
    </source>
</evidence>
<dbReference type="Proteomes" id="UP000594263">
    <property type="component" value="Unplaced"/>
</dbReference>
<dbReference type="EnsemblPlants" id="Kaladp0016s0333.1.v1.1">
    <property type="protein sequence ID" value="Kaladp0016s0333.1.v1.1"/>
    <property type="gene ID" value="Kaladp0016s0333.v1.1"/>
</dbReference>
<feature type="region of interest" description="Disordered" evidence="5">
    <location>
        <begin position="460"/>
        <end position="558"/>
    </location>
</feature>
<dbReference type="Gramene" id="Kaladp0016s0333.1.v1.1">
    <property type="protein sequence ID" value="Kaladp0016s0333.1.v1.1"/>
    <property type="gene ID" value="Kaladp0016s0333.v1.1"/>
</dbReference>
<reference evidence="8" key="1">
    <citation type="submission" date="2021-01" db="UniProtKB">
        <authorList>
            <consortium name="EnsemblPlants"/>
        </authorList>
    </citation>
    <scope>IDENTIFICATION</scope>
</reference>
<dbReference type="InterPro" id="IPR038336">
    <property type="entry name" value="NET_sf"/>
</dbReference>
<feature type="compositionally biased region" description="Polar residues" evidence="5">
    <location>
        <begin position="1"/>
        <end position="11"/>
    </location>
</feature>